<feature type="region of interest" description="Disordered" evidence="1">
    <location>
        <begin position="113"/>
        <end position="140"/>
    </location>
</feature>
<name>A0A9P5NZB4_GYMJU</name>
<comment type="caution">
    <text evidence="2">The sequence shown here is derived from an EMBL/GenBank/DDBJ whole genome shotgun (WGS) entry which is preliminary data.</text>
</comment>
<keyword evidence="3" id="KW-1185">Reference proteome</keyword>
<gene>
    <name evidence="2" type="ORF">CPB84DRAFT_1764424</name>
</gene>
<dbReference type="OrthoDB" id="3260913at2759"/>
<protein>
    <submittedName>
        <fullName evidence="2">Uncharacterized protein</fullName>
    </submittedName>
</protein>
<organism evidence="2 3">
    <name type="scientific">Gymnopilus junonius</name>
    <name type="common">Spectacular rustgill mushroom</name>
    <name type="synonym">Gymnopilus spectabilis subsp. junonius</name>
    <dbReference type="NCBI Taxonomy" id="109634"/>
    <lineage>
        <taxon>Eukaryota</taxon>
        <taxon>Fungi</taxon>
        <taxon>Dikarya</taxon>
        <taxon>Basidiomycota</taxon>
        <taxon>Agaricomycotina</taxon>
        <taxon>Agaricomycetes</taxon>
        <taxon>Agaricomycetidae</taxon>
        <taxon>Agaricales</taxon>
        <taxon>Agaricineae</taxon>
        <taxon>Hymenogastraceae</taxon>
        <taxon>Gymnopilus</taxon>
    </lineage>
</organism>
<evidence type="ECO:0000313" key="2">
    <source>
        <dbReference type="EMBL" id="KAF8910034.1"/>
    </source>
</evidence>
<proteinExistence type="predicted"/>
<dbReference type="Proteomes" id="UP000724874">
    <property type="component" value="Unassembled WGS sequence"/>
</dbReference>
<evidence type="ECO:0000313" key="3">
    <source>
        <dbReference type="Proteomes" id="UP000724874"/>
    </source>
</evidence>
<reference evidence="2" key="1">
    <citation type="submission" date="2020-11" db="EMBL/GenBank/DDBJ databases">
        <authorList>
            <consortium name="DOE Joint Genome Institute"/>
            <person name="Ahrendt S."/>
            <person name="Riley R."/>
            <person name="Andreopoulos W."/>
            <person name="LaButti K."/>
            <person name="Pangilinan J."/>
            <person name="Ruiz-duenas F.J."/>
            <person name="Barrasa J.M."/>
            <person name="Sanchez-Garcia M."/>
            <person name="Camarero S."/>
            <person name="Miyauchi S."/>
            <person name="Serrano A."/>
            <person name="Linde D."/>
            <person name="Babiker R."/>
            <person name="Drula E."/>
            <person name="Ayuso-Fernandez I."/>
            <person name="Pacheco R."/>
            <person name="Padilla G."/>
            <person name="Ferreira P."/>
            <person name="Barriuso J."/>
            <person name="Kellner H."/>
            <person name="Castanera R."/>
            <person name="Alfaro M."/>
            <person name="Ramirez L."/>
            <person name="Pisabarro A.G."/>
            <person name="Kuo A."/>
            <person name="Tritt A."/>
            <person name="Lipzen A."/>
            <person name="He G."/>
            <person name="Yan M."/>
            <person name="Ng V."/>
            <person name="Cullen D."/>
            <person name="Martin F."/>
            <person name="Rosso M.-N."/>
            <person name="Henrissat B."/>
            <person name="Hibbett D."/>
            <person name="Martinez A.T."/>
            <person name="Grigoriev I.V."/>
        </authorList>
    </citation>
    <scope>NUCLEOTIDE SEQUENCE</scope>
    <source>
        <strain evidence="2">AH 44721</strain>
    </source>
</reference>
<feature type="compositionally biased region" description="Basic residues" evidence="1">
    <location>
        <begin position="131"/>
        <end position="140"/>
    </location>
</feature>
<evidence type="ECO:0000256" key="1">
    <source>
        <dbReference type="SAM" id="MobiDB-lite"/>
    </source>
</evidence>
<accession>A0A9P5NZB4</accession>
<sequence>MLARFSMRAVRGLVDAQIQQTVCSTDHEDEESSLVVDLYALRSLLFPIPENPWHRIATVCGQALPLCASIQKTLSGDFNNVALLLLDLELRHMGPEILNDVLPVGLLNEEYSTTLSQSGGPGPMHFPSRSRPPKKRRKASHPILSPLVIPSPHPSVPSIIITLSPPQSRETSCLVPYQDYAFGHRLAVPCHPVFNKIHPPMIRDSHTPLHRNGCKWQHGHWIAILPSLAEQAKKGVFSRAMPSRRRIHGAHRMHKNR</sequence>
<dbReference type="EMBL" id="JADNYJ010000007">
    <property type="protein sequence ID" value="KAF8910034.1"/>
    <property type="molecule type" value="Genomic_DNA"/>
</dbReference>
<dbReference type="AlphaFoldDB" id="A0A9P5NZB4"/>